<dbReference type="CDD" id="cd06171">
    <property type="entry name" value="Sigma70_r4"/>
    <property type="match status" value="1"/>
</dbReference>
<evidence type="ECO:0000259" key="5">
    <source>
        <dbReference type="Pfam" id="PF04542"/>
    </source>
</evidence>
<dbReference type="KEGG" id="mcos:GM418_19610"/>
<organism evidence="7 8">
    <name type="scientific">Maribellus comscasis</name>
    <dbReference type="NCBI Taxonomy" id="2681766"/>
    <lineage>
        <taxon>Bacteria</taxon>
        <taxon>Pseudomonadati</taxon>
        <taxon>Bacteroidota</taxon>
        <taxon>Bacteroidia</taxon>
        <taxon>Marinilabiliales</taxon>
        <taxon>Prolixibacteraceae</taxon>
        <taxon>Maribellus</taxon>
    </lineage>
</organism>
<dbReference type="NCBIfam" id="TIGR02937">
    <property type="entry name" value="sigma70-ECF"/>
    <property type="match status" value="1"/>
</dbReference>
<keyword evidence="8" id="KW-1185">Reference proteome</keyword>
<dbReference type="GO" id="GO:0006352">
    <property type="term" value="P:DNA-templated transcription initiation"/>
    <property type="evidence" value="ECO:0007669"/>
    <property type="project" value="InterPro"/>
</dbReference>
<gene>
    <name evidence="7" type="ORF">GM418_19610</name>
</gene>
<evidence type="ECO:0000256" key="2">
    <source>
        <dbReference type="ARBA" id="ARBA00023015"/>
    </source>
</evidence>
<dbReference type="InterPro" id="IPR007627">
    <property type="entry name" value="RNA_pol_sigma70_r2"/>
</dbReference>
<dbReference type="InterPro" id="IPR014284">
    <property type="entry name" value="RNA_pol_sigma-70_dom"/>
</dbReference>
<evidence type="ECO:0000313" key="7">
    <source>
        <dbReference type="EMBL" id="QGY48164.1"/>
    </source>
</evidence>
<comment type="similarity">
    <text evidence="1">Belongs to the sigma-70 factor family. ECF subfamily.</text>
</comment>
<sequence length="163" mass="19488">MTPEEFKNIFDANFDEIRNYIFYRCGDKELATDIAQESFLKLWEKREKIKLTNIKGLLFKMASELFINQYHHQKRTRKIVENIGFDHHDYSPEEILSFEQLKEKYESLIEKMPDNQRVVFLMSRIEGLQYREIAERIGLSVKAVEKRMGNALNYLRTSLISEN</sequence>
<dbReference type="PANTHER" id="PTHR43133:SF46">
    <property type="entry name" value="RNA POLYMERASE SIGMA-70 FACTOR ECF SUBFAMILY"/>
    <property type="match status" value="1"/>
</dbReference>
<reference evidence="7 8" key="1">
    <citation type="submission" date="2019-11" db="EMBL/GenBank/DDBJ databases">
        <authorList>
            <person name="Zheng R.K."/>
            <person name="Sun C.M."/>
        </authorList>
    </citation>
    <scope>NUCLEOTIDE SEQUENCE [LARGE SCALE GENOMIC DNA]</scope>
    <source>
        <strain evidence="7 8">WC007</strain>
    </source>
</reference>
<feature type="domain" description="RNA polymerase sigma-70 region 2" evidence="5">
    <location>
        <begin position="10"/>
        <end position="75"/>
    </location>
</feature>
<evidence type="ECO:0000256" key="4">
    <source>
        <dbReference type="ARBA" id="ARBA00023163"/>
    </source>
</evidence>
<keyword evidence="2" id="KW-0805">Transcription regulation</keyword>
<dbReference type="InterPro" id="IPR039425">
    <property type="entry name" value="RNA_pol_sigma-70-like"/>
</dbReference>
<dbReference type="Pfam" id="PF08281">
    <property type="entry name" value="Sigma70_r4_2"/>
    <property type="match status" value="1"/>
</dbReference>
<dbReference type="InterPro" id="IPR013325">
    <property type="entry name" value="RNA_pol_sigma_r2"/>
</dbReference>
<dbReference type="SUPFAM" id="SSF88659">
    <property type="entry name" value="Sigma3 and sigma4 domains of RNA polymerase sigma factors"/>
    <property type="match status" value="1"/>
</dbReference>
<dbReference type="Gene3D" id="1.10.10.10">
    <property type="entry name" value="Winged helix-like DNA-binding domain superfamily/Winged helix DNA-binding domain"/>
    <property type="match status" value="1"/>
</dbReference>
<evidence type="ECO:0000313" key="8">
    <source>
        <dbReference type="Proteomes" id="UP000428260"/>
    </source>
</evidence>
<dbReference type="Pfam" id="PF04542">
    <property type="entry name" value="Sigma70_r2"/>
    <property type="match status" value="1"/>
</dbReference>
<protein>
    <submittedName>
        <fullName evidence="7">Sigma-70 family RNA polymerase sigma factor</fullName>
    </submittedName>
</protein>
<dbReference type="GO" id="GO:0003677">
    <property type="term" value="F:DNA binding"/>
    <property type="evidence" value="ECO:0007669"/>
    <property type="project" value="InterPro"/>
</dbReference>
<dbReference type="InterPro" id="IPR036388">
    <property type="entry name" value="WH-like_DNA-bd_sf"/>
</dbReference>
<evidence type="ECO:0000256" key="1">
    <source>
        <dbReference type="ARBA" id="ARBA00010641"/>
    </source>
</evidence>
<evidence type="ECO:0000259" key="6">
    <source>
        <dbReference type="Pfam" id="PF08281"/>
    </source>
</evidence>
<dbReference type="AlphaFoldDB" id="A0A6I6KD04"/>
<dbReference type="Gene3D" id="1.10.1740.10">
    <property type="match status" value="1"/>
</dbReference>
<accession>A0A6I6KD04</accession>
<name>A0A6I6KD04_9BACT</name>
<proteinExistence type="inferred from homology"/>
<evidence type="ECO:0000256" key="3">
    <source>
        <dbReference type="ARBA" id="ARBA00023082"/>
    </source>
</evidence>
<dbReference type="InterPro" id="IPR013249">
    <property type="entry name" value="RNA_pol_sigma70_r4_t2"/>
</dbReference>
<dbReference type="PANTHER" id="PTHR43133">
    <property type="entry name" value="RNA POLYMERASE ECF-TYPE SIGMA FACTO"/>
    <property type="match status" value="1"/>
</dbReference>
<dbReference type="Proteomes" id="UP000428260">
    <property type="component" value="Chromosome"/>
</dbReference>
<feature type="domain" description="RNA polymerase sigma factor 70 region 4 type 2" evidence="6">
    <location>
        <begin position="103"/>
        <end position="152"/>
    </location>
</feature>
<dbReference type="SUPFAM" id="SSF88946">
    <property type="entry name" value="Sigma2 domain of RNA polymerase sigma factors"/>
    <property type="match status" value="1"/>
</dbReference>
<keyword evidence="3" id="KW-0731">Sigma factor</keyword>
<dbReference type="InterPro" id="IPR013324">
    <property type="entry name" value="RNA_pol_sigma_r3/r4-like"/>
</dbReference>
<dbReference type="GO" id="GO:0016987">
    <property type="term" value="F:sigma factor activity"/>
    <property type="evidence" value="ECO:0007669"/>
    <property type="project" value="UniProtKB-KW"/>
</dbReference>
<dbReference type="EMBL" id="CP046401">
    <property type="protein sequence ID" value="QGY48164.1"/>
    <property type="molecule type" value="Genomic_DNA"/>
</dbReference>
<keyword evidence="4" id="KW-0804">Transcription</keyword>